<accession>A0A316VCV8</accession>
<dbReference type="RefSeq" id="XP_025353687.1">
    <property type="nucleotide sequence ID" value="XM_025496663.1"/>
</dbReference>
<protein>
    <recommendedName>
        <fullName evidence="4">IMD domain-containing protein</fullName>
    </recommendedName>
</protein>
<dbReference type="STRING" id="1280837.A0A316VCV8"/>
<name>A0A316VCV8_9BASI</name>
<dbReference type="GO" id="GO:0000329">
    <property type="term" value="C:fungal-type vacuole membrane"/>
    <property type="evidence" value="ECO:0007669"/>
    <property type="project" value="InterPro"/>
</dbReference>
<feature type="non-terminal residue" evidence="2">
    <location>
        <position position="249"/>
    </location>
</feature>
<dbReference type="GO" id="GO:0042144">
    <property type="term" value="P:vacuole fusion, non-autophagic"/>
    <property type="evidence" value="ECO:0007669"/>
    <property type="project" value="InterPro"/>
</dbReference>
<dbReference type="Gene3D" id="1.20.1270.60">
    <property type="entry name" value="Arfaptin homology (AH) domain/BAR domain"/>
    <property type="match status" value="1"/>
</dbReference>
<proteinExistence type="predicted"/>
<evidence type="ECO:0000256" key="1">
    <source>
        <dbReference type="SAM" id="Coils"/>
    </source>
</evidence>
<dbReference type="InParanoid" id="A0A316VCV8"/>
<evidence type="ECO:0008006" key="4">
    <source>
        <dbReference type="Google" id="ProtNLM"/>
    </source>
</evidence>
<feature type="coiled-coil region" evidence="1">
    <location>
        <begin position="129"/>
        <end position="182"/>
    </location>
</feature>
<dbReference type="InterPro" id="IPR037470">
    <property type="entry name" value="IVY1"/>
</dbReference>
<dbReference type="AlphaFoldDB" id="A0A316VCV8"/>
<organism evidence="2 3">
    <name type="scientific">Meira miltonrushii</name>
    <dbReference type="NCBI Taxonomy" id="1280837"/>
    <lineage>
        <taxon>Eukaryota</taxon>
        <taxon>Fungi</taxon>
        <taxon>Dikarya</taxon>
        <taxon>Basidiomycota</taxon>
        <taxon>Ustilaginomycotina</taxon>
        <taxon>Exobasidiomycetes</taxon>
        <taxon>Exobasidiales</taxon>
        <taxon>Brachybasidiaceae</taxon>
        <taxon>Meira</taxon>
    </lineage>
</organism>
<dbReference type="SUPFAM" id="SSF103657">
    <property type="entry name" value="BAR/IMD domain-like"/>
    <property type="match status" value="1"/>
</dbReference>
<dbReference type="InterPro" id="IPR027267">
    <property type="entry name" value="AH/BAR_dom_sf"/>
</dbReference>
<dbReference type="PANTHER" id="PTHR38407:SF1">
    <property type="entry name" value="PROTEIN IVY1"/>
    <property type="match status" value="1"/>
</dbReference>
<dbReference type="OrthoDB" id="5594612at2759"/>
<sequence>MSAHTTATNIGLPSARLPAQLINRTDLRNSLSAYETLLTASKAYTQALIALGSASSELAVALETCSRLKGGHKVGSGLLAASGVHHMASNSWSILADTFWKDTSIPLMEHHDLYVQACTERTIQHEKAITQKSRLLNEAERRNQKESRSKVGRDLHSFRRALLELQKHVDDLDEEKARYYADVLEGEEECWTFVQEKVITSLRSQLDMFERISNKGMSDPVLEPLLSNIPDPFSAYGPPRNDDQIFSIL</sequence>
<keyword evidence="1" id="KW-0175">Coiled coil</keyword>
<dbReference type="EMBL" id="KZ819604">
    <property type="protein sequence ID" value="PWN33385.1"/>
    <property type="molecule type" value="Genomic_DNA"/>
</dbReference>
<evidence type="ECO:0000313" key="2">
    <source>
        <dbReference type="EMBL" id="PWN33385.1"/>
    </source>
</evidence>
<reference evidence="2 3" key="1">
    <citation type="journal article" date="2018" name="Mol. Biol. Evol.">
        <title>Broad Genomic Sampling Reveals a Smut Pathogenic Ancestry of the Fungal Clade Ustilaginomycotina.</title>
        <authorList>
            <person name="Kijpornyongpan T."/>
            <person name="Mondo S.J."/>
            <person name="Barry K."/>
            <person name="Sandor L."/>
            <person name="Lee J."/>
            <person name="Lipzen A."/>
            <person name="Pangilinan J."/>
            <person name="LaButti K."/>
            <person name="Hainaut M."/>
            <person name="Henrissat B."/>
            <person name="Grigoriev I.V."/>
            <person name="Spatafora J.W."/>
            <person name="Aime M.C."/>
        </authorList>
    </citation>
    <scope>NUCLEOTIDE SEQUENCE [LARGE SCALE GENOMIC DNA]</scope>
    <source>
        <strain evidence="2 3">MCA 3882</strain>
    </source>
</reference>
<dbReference type="Proteomes" id="UP000245771">
    <property type="component" value="Unassembled WGS sequence"/>
</dbReference>
<gene>
    <name evidence="2" type="ORF">FA14DRAFT_124788</name>
</gene>
<dbReference type="PANTHER" id="PTHR38407">
    <property type="entry name" value="PROTEIN IVY1"/>
    <property type="match status" value="1"/>
</dbReference>
<keyword evidence="3" id="KW-1185">Reference proteome</keyword>
<dbReference type="GeneID" id="37018444"/>
<evidence type="ECO:0000313" key="3">
    <source>
        <dbReference type="Proteomes" id="UP000245771"/>
    </source>
</evidence>
<dbReference type="GO" id="GO:0005543">
    <property type="term" value="F:phospholipid binding"/>
    <property type="evidence" value="ECO:0007669"/>
    <property type="project" value="InterPro"/>
</dbReference>